<dbReference type="GO" id="GO:0016020">
    <property type="term" value="C:membrane"/>
    <property type="evidence" value="ECO:0007669"/>
    <property type="project" value="UniProtKB-SubCell"/>
</dbReference>
<dbReference type="PANTHER" id="PTHR12483">
    <property type="entry name" value="SOLUTE CARRIER FAMILY 31 COPPER TRANSPORTERS"/>
    <property type="match status" value="1"/>
</dbReference>
<keyword evidence="3 4" id="KW-0472">Membrane</keyword>
<name>A0A448YP16_BRENA</name>
<feature type="transmembrane region" description="Helical" evidence="4">
    <location>
        <begin position="125"/>
        <end position="142"/>
    </location>
</feature>
<dbReference type="AlphaFoldDB" id="A0A448YP16"/>
<evidence type="ECO:0000313" key="6">
    <source>
        <dbReference type="Proteomes" id="UP000290900"/>
    </source>
</evidence>
<evidence type="ECO:0000256" key="4">
    <source>
        <dbReference type="RuleBase" id="RU367022"/>
    </source>
</evidence>
<dbReference type="InterPro" id="IPR007274">
    <property type="entry name" value="Cop_transporter"/>
</dbReference>
<sequence>MSHNMAHNLMDHSMPDMKHGEEMCEMSMTLNAGYKNLCILTSHWRIASKYQMVLSMVAIALISMGYELFKRWGSTFEKRYNTMASSGNCTARELRSFKLRNSVVYGVTVFYSFTIMLLFMTFNIWVMLAVTLGAGLGHFFFATQSTWSNSLACH</sequence>
<reference evidence="5 6" key="1">
    <citation type="submission" date="2018-12" db="EMBL/GenBank/DDBJ databases">
        <authorList>
            <person name="Tiukova I."/>
            <person name="Dainat J."/>
        </authorList>
    </citation>
    <scope>NUCLEOTIDE SEQUENCE [LARGE SCALE GENOMIC DNA]</scope>
</reference>
<comment type="subcellular location">
    <subcellularLocation>
        <location evidence="4">Membrane</location>
        <topology evidence="4">Multi-pass membrane protein</topology>
    </subcellularLocation>
</comment>
<dbReference type="PANTHER" id="PTHR12483:SF115">
    <property type="entry name" value="COPPER TRANSPORT PROTEIN"/>
    <property type="match status" value="1"/>
</dbReference>
<evidence type="ECO:0000256" key="3">
    <source>
        <dbReference type="ARBA" id="ARBA00023136"/>
    </source>
</evidence>
<dbReference type="Proteomes" id="UP000290900">
    <property type="component" value="Unassembled WGS sequence"/>
</dbReference>
<evidence type="ECO:0000256" key="1">
    <source>
        <dbReference type="ARBA" id="ARBA00022692"/>
    </source>
</evidence>
<evidence type="ECO:0000313" key="5">
    <source>
        <dbReference type="EMBL" id="VEU22616.1"/>
    </source>
</evidence>
<dbReference type="InParanoid" id="A0A448YP16"/>
<keyword evidence="4" id="KW-0187">Copper transport</keyword>
<comment type="similarity">
    <text evidence="4">Belongs to the copper transporter (Ctr) (TC 1.A.56) family. SLC31A subfamily.</text>
</comment>
<keyword evidence="1 4" id="KW-0812">Transmembrane</keyword>
<dbReference type="EMBL" id="CAACVR010000023">
    <property type="protein sequence ID" value="VEU22616.1"/>
    <property type="molecule type" value="Genomic_DNA"/>
</dbReference>
<evidence type="ECO:0000256" key="2">
    <source>
        <dbReference type="ARBA" id="ARBA00022989"/>
    </source>
</evidence>
<dbReference type="GO" id="GO:0005375">
    <property type="term" value="F:copper ion transmembrane transporter activity"/>
    <property type="evidence" value="ECO:0007669"/>
    <property type="project" value="UniProtKB-UniRule"/>
</dbReference>
<accession>A0A448YP16</accession>
<dbReference type="STRING" id="13370.A0A448YP16"/>
<gene>
    <name evidence="5" type="ORF">BRENAR_LOCUS3347</name>
</gene>
<keyword evidence="6" id="KW-1185">Reference proteome</keyword>
<keyword evidence="4" id="KW-0186">Copper</keyword>
<dbReference type="FunCoup" id="A0A448YP16">
    <property type="interactions" value="553"/>
</dbReference>
<keyword evidence="4" id="KW-0813">Transport</keyword>
<organism evidence="5 6">
    <name type="scientific">Brettanomyces naardenensis</name>
    <name type="common">Yeast</name>
    <dbReference type="NCBI Taxonomy" id="13370"/>
    <lineage>
        <taxon>Eukaryota</taxon>
        <taxon>Fungi</taxon>
        <taxon>Dikarya</taxon>
        <taxon>Ascomycota</taxon>
        <taxon>Saccharomycotina</taxon>
        <taxon>Pichiomycetes</taxon>
        <taxon>Pichiales</taxon>
        <taxon>Pichiaceae</taxon>
        <taxon>Brettanomyces</taxon>
    </lineage>
</organism>
<proteinExistence type="inferred from homology"/>
<dbReference type="Pfam" id="PF04145">
    <property type="entry name" value="Ctr"/>
    <property type="match status" value="1"/>
</dbReference>
<feature type="transmembrane region" description="Helical" evidence="4">
    <location>
        <begin position="102"/>
        <end position="119"/>
    </location>
</feature>
<keyword evidence="4" id="KW-0406">Ion transport</keyword>
<dbReference type="OrthoDB" id="161814at2759"/>
<feature type="transmembrane region" description="Helical" evidence="4">
    <location>
        <begin position="50"/>
        <end position="69"/>
    </location>
</feature>
<keyword evidence="2 4" id="KW-1133">Transmembrane helix</keyword>
<protein>
    <recommendedName>
        <fullName evidence="4">Copper transport protein</fullName>
    </recommendedName>
</protein>